<comment type="caution">
    <text evidence="12">The sequence shown here is derived from an EMBL/GenBank/DDBJ whole genome shotgun (WGS) entry which is preliminary data.</text>
</comment>
<feature type="non-terminal residue" evidence="12">
    <location>
        <position position="1"/>
    </location>
</feature>
<reference evidence="12 13" key="1">
    <citation type="submission" date="2014-05" db="EMBL/GenBank/DDBJ databases">
        <title>Draft genome sequence of a rare smut relative, Tilletiaria anomala UBC 951.</title>
        <authorList>
            <consortium name="DOE Joint Genome Institute"/>
            <person name="Toome M."/>
            <person name="Kuo A."/>
            <person name="Henrissat B."/>
            <person name="Lipzen A."/>
            <person name="Tritt A."/>
            <person name="Yoshinaga Y."/>
            <person name="Zane M."/>
            <person name="Barry K."/>
            <person name="Grigoriev I.V."/>
            <person name="Spatafora J.W."/>
            <person name="Aimea M.C."/>
        </authorList>
    </citation>
    <scope>NUCLEOTIDE SEQUENCE [LARGE SCALE GENOMIC DNA]</scope>
    <source>
        <strain evidence="12 13">UBC 951</strain>
    </source>
</reference>
<dbReference type="SUPFAM" id="SSF52540">
    <property type="entry name" value="P-loop containing nucleoside triphosphate hydrolases"/>
    <property type="match status" value="1"/>
</dbReference>
<dbReference type="OMA" id="QPIINGE"/>
<evidence type="ECO:0000256" key="5">
    <source>
        <dbReference type="ARBA" id="ARBA00022741"/>
    </source>
</evidence>
<evidence type="ECO:0000256" key="1">
    <source>
        <dbReference type="ARBA" id="ARBA00004123"/>
    </source>
</evidence>
<dbReference type="FunFam" id="3.40.50.300:FF:000199">
    <property type="entry name" value="Origin recognition complex subunit 1"/>
    <property type="match status" value="1"/>
</dbReference>
<dbReference type="GO" id="GO:0033314">
    <property type="term" value="P:mitotic DNA replication checkpoint signaling"/>
    <property type="evidence" value="ECO:0007669"/>
    <property type="project" value="TreeGrafter"/>
</dbReference>
<dbReference type="HOGENOM" id="CLU_012774_5_0_1"/>
<evidence type="ECO:0000313" key="13">
    <source>
        <dbReference type="Proteomes" id="UP000027361"/>
    </source>
</evidence>
<keyword evidence="9 10" id="KW-0539">Nucleus</keyword>
<keyword evidence="7" id="KW-0460">Magnesium</keyword>
<dbReference type="InterPro" id="IPR027417">
    <property type="entry name" value="P-loop_NTPase"/>
</dbReference>
<dbReference type="InParanoid" id="A0A066VU21"/>
<dbReference type="OrthoDB" id="1926878at2759"/>
<dbReference type="AlphaFoldDB" id="A0A066VU21"/>
<dbReference type="InterPro" id="IPR003959">
    <property type="entry name" value="ATPase_AAA_core"/>
</dbReference>
<sequence>PHTKARYLLHVGSTPSLLPCREKEFGEVLEKVENAIDESTGQCLYVSGVPGTGKTATCRQVVRTLMKKRADGSRAGLPDFNFVEINGMKISEASQVYSILWDAIGGSQARVSSKSALEKLRQHFERYSERTGTDQRSMTVLLLDEMDQLITSRQDVIYNLFNWPNMQNSKLLVIALANTMDLPQRALSAKVASRLGWQSVQFKPYDDKQLTQIVQARLGIETPTVVIPDKVKETTRGCSTIFNGNAITLMAKKVAVVNGDARRMLDIAR</sequence>
<dbReference type="Pfam" id="PF00004">
    <property type="entry name" value="AAA"/>
    <property type="match status" value="1"/>
</dbReference>
<protein>
    <recommendedName>
        <fullName evidence="10">Origin recognition complex subunit 1</fullName>
    </recommendedName>
</protein>
<evidence type="ECO:0000256" key="10">
    <source>
        <dbReference type="RuleBase" id="RU365058"/>
    </source>
</evidence>
<dbReference type="PANTHER" id="PTHR10763:SF23">
    <property type="entry name" value="ORIGIN RECOGNITION COMPLEX SUBUNIT 1"/>
    <property type="match status" value="1"/>
</dbReference>
<comment type="function">
    <text evidence="10">Component of the origin recognition complex (ORC) that binds origins of replication. DNA-binding is ATP-dependent, however specific DNA sequences that define origins of replication have not been identified so far. ORC is required to assemble the pre-replication complex necessary to initiate DNA replication.</text>
</comment>
<dbReference type="GO" id="GO:0003688">
    <property type="term" value="F:DNA replication origin binding"/>
    <property type="evidence" value="ECO:0007669"/>
    <property type="project" value="TreeGrafter"/>
</dbReference>
<keyword evidence="5 10" id="KW-0547">Nucleotide-binding</keyword>
<dbReference type="InterPro" id="IPR050311">
    <property type="entry name" value="ORC1/CDC6"/>
</dbReference>
<name>A0A066VU21_TILAU</name>
<evidence type="ECO:0000256" key="7">
    <source>
        <dbReference type="ARBA" id="ARBA00022842"/>
    </source>
</evidence>
<keyword evidence="4" id="KW-0479">Metal-binding</keyword>
<comment type="similarity">
    <text evidence="2 10">Belongs to the ORC1 family.</text>
</comment>
<dbReference type="GO" id="GO:0006270">
    <property type="term" value="P:DNA replication initiation"/>
    <property type="evidence" value="ECO:0007669"/>
    <property type="project" value="TreeGrafter"/>
</dbReference>
<evidence type="ECO:0000256" key="9">
    <source>
        <dbReference type="ARBA" id="ARBA00023242"/>
    </source>
</evidence>
<dbReference type="SMART" id="SM00382">
    <property type="entry name" value="AAA"/>
    <property type="match status" value="1"/>
</dbReference>
<comment type="subunit">
    <text evidence="10">ORC is composed of six subunits.</text>
</comment>
<keyword evidence="8 10" id="KW-0238">DNA-binding</keyword>
<dbReference type="PANTHER" id="PTHR10763">
    <property type="entry name" value="CELL DIVISION CONTROL PROTEIN 6-RELATED"/>
    <property type="match status" value="1"/>
</dbReference>
<accession>A0A066VU21</accession>
<organism evidence="12 13">
    <name type="scientific">Tilletiaria anomala (strain ATCC 24038 / CBS 436.72 / UBC 951)</name>
    <dbReference type="NCBI Taxonomy" id="1037660"/>
    <lineage>
        <taxon>Eukaryota</taxon>
        <taxon>Fungi</taxon>
        <taxon>Dikarya</taxon>
        <taxon>Basidiomycota</taxon>
        <taxon>Ustilaginomycotina</taxon>
        <taxon>Exobasidiomycetes</taxon>
        <taxon>Georgefischeriales</taxon>
        <taxon>Tilletiariaceae</taxon>
        <taxon>Tilletiaria</taxon>
    </lineage>
</organism>
<dbReference type="GeneID" id="25262145"/>
<keyword evidence="3 10" id="KW-0235">DNA replication</keyword>
<dbReference type="Gene3D" id="3.40.50.300">
    <property type="entry name" value="P-loop containing nucleotide triphosphate hydrolases"/>
    <property type="match status" value="1"/>
</dbReference>
<dbReference type="CDD" id="cd00009">
    <property type="entry name" value="AAA"/>
    <property type="match status" value="1"/>
</dbReference>
<dbReference type="GO" id="GO:0046872">
    <property type="term" value="F:metal ion binding"/>
    <property type="evidence" value="ECO:0007669"/>
    <property type="project" value="UniProtKB-KW"/>
</dbReference>
<dbReference type="Proteomes" id="UP000027361">
    <property type="component" value="Unassembled WGS sequence"/>
</dbReference>
<evidence type="ECO:0000313" key="12">
    <source>
        <dbReference type="EMBL" id="KDN43768.1"/>
    </source>
</evidence>
<gene>
    <name evidence="12" type="ORF">K437DRAFT_216698</name>
</gene>
<dbReference type="RefSeq" id="XP_013242483.1">
    <property type="nucleotide sequence ID" value="XM_013387029.1"/>
</dbReference>
<evidence type="ECO:0000256" key="3">
    <source>
        <dbReference type="ARBA" id="ARBA00022705"/>
    </source>
</evidence>
<dbReference type="GO" id="GO:0005524">
    <property type="term" value="F:ATP binding"/>
    <property type="evidence" value="ECO:0007669"/>
    <property type="project" value="UniProtKB-KW"/>
</dbReference>
<evidence type="ECO:0000256" key="4">
    <source>
        <dbReference type="ARBA" id="ARBA00022723"/>
    </source>
</evidence>
<dbReference type="InterPro" id="IPR003593">
    <property type="entry name" value="AAA+_ATPase"/>
</dbReference>
<feature type="non-terminal residue" evidence="12">
    <location>
        <position position="269"/>
    </location>
</feature>
<keyword evidence="6 10" id="KW-0067">ATP-binding</keyword>
<dbReference type="STRING" id="1037660.A0A066VU21"/>
<evidence type="ECO:0000259" key="11">
    <source>
        <dbReference type="SMART" id="SM00382"/>
    </source>
</evidence>
<evidence type="ECO:0000256" key="2">
    <source>
        <dbReference type="ARBA" id="ARBA00008398"/>
    </source>
</evidence>
<dbReference type="GO" id="GO:0016887">
    <property type="term" value="F:ATP hydrolysis activity"/>
    <property type="evidence" value="ECO:0007669"/>
    <property type="project" value="InterPro"/>
</dbReference>
<comment type="subcellular location">
    <subcellularLocation>
        <location evidence="1 10">Nucleus</location>
    </subcellularLocation>
</comment>
<proteinExistence type="inferred from homology"/>
<keyword evidence="13" id="KW-1185">Reference proteome</keyword>
<dbReference type="GO" id="GO:0005664">
    <property type="term" value="C:nuclear origin of replication recognition complex"/>
    <property type="evidence" value="ECO:0007669"/>
    <property type="project" value="TreeGrafter"/>
</dbReference>
<evidence type="ECO:0000256" key="6">
    <source>
        <dbReference type="ARBA" id="ARBA00022840"/>
    </source>
</evidence>
<keyword evidence="12" id="KW-0378">Hydrolase</keyword>
<dbReference type="EMBL" id="JMSN01000058">
    <property type="protein sequence ID" value="KDN43768.1"/>
    <property type="molecule type" value="Genomic_DNA"/>
</dbReference>
<evidence type="ECO:0000256" key="8">
    <source>
        <dbReference type="ARBA" id="ARBA00023125"/>
    </source>
</evidence>
<feature type="domain" description="AAA+ ATPase" evidence="11">
    <location>
        <begin position="40"/>
        <end position="201"/>
    </location>
</feature>